<dbReference type="InterPro" id="IPR001898">
    <property type="entry name" value="SLC13A/DASS"/>
</dbReference>
<feature type="transmembrane region" description="Helical" evidence="8">
    <location>
        <begin position="270"/>
        <end position="291"/>
    </location>
</feature>
<feature type="transmembrane region" description="Helical" evidence="8">
    <location>
        <begin position="339"/>
        <end position="360"/>
    </location>
</feature>
<dbReference type="OMA" id="QASYFCI"/>
<feature type="compositionally biased region" description="Low complexity" evidence="7">
    <location>
        <begin position="47"/>
        <end position="68"/>
    </location>
</feature>
<dbReference type="GO" id="GO:0015140">
    <property type="term" value="F:malate transmembrane transporter activity"/>
    <property type="evidence" value="ECO:0007669"/>
    <property type="project" value="UniProtKB-ARBA"/>
</dbReference>
<keyword evidence="6 8" id="KW-0472">Membrane</keyword>
<dbReference type="Proteomes" id="UP000243459">
    <property type="component" value="Chromosome 3"/>
</dbReference>
<dbReference type="Gramene" id="ONK74186">
    <property type="protein sequence ID" value="ONK74186"/>
    <property type="gene ID" value="A4U43_C03F3690"/>
</dbReference>
<feature type="transmembrane region" description="Helical" evidence="8">
    <location>
        <begin position="372"/>
        <end position="393"/>
    </location>
</feature>
<sequence>MESSALAPPLPVTAPYFSPPPHPRSPPSLPFLRSPPQSPPSAPPSPQITSPHSNPSRLSSSEPSEVVTSPPPPLLLKIKAPSPSLFTFARHWPRRPLPRPQTHRNLVQAWNLLSIFPLHDRRPRPQPSPRRRLGVSRPHRGGPHQNPNFRRCVWGLLLNESAGNSSALFLTAAAQNLLCLKLAEELGVKIASPWVSWFKAASLPAIIALLVTPYLLYKIFPPETKDTPDAPALAAKKLEQMGPVTRNEWVMVGTMLLAVSLWVFGEALGIASVVAAMLGLSILLLLGVLDWDDCLSEKSAWDTLAWFAVLVGMASQLTNLGIVTWMSGCVAKFLQSFSLSWPAAFGVLQASYFFIHYLFASQTGHVGALYSAFLAMHLAAGVPGVLAALALAYNTNLFGAITHYSSGQAAVYYGAGYVDLPDVFKLGFLTAMLNALIWGVVGAFWWKFLGLY</sequence>
<keyword evidence="5 8" id="KW-1133">Transmembrane helix</keyword>
<evidence type="ECO:0000256" key="4">
    <source>
        <dbReference type="ARBA" id="ARBA00022780"/>
    </source>
</evidence>
<feature type="transmembrane region" description="Helical" evidence="8">
    <location>
        <begin position="426"/>
        <end position="446"/>
    </location>
</feature>
<reference evidence="10" key="1">
    <citation type="journal article" date="2017" name="Nat. Commun.">
        <title>The asparagus genome sheds light on the origin and evolution of a young Y chromosome.</title>
        <authorList>
            <person name="Harkess A."/>
            <person name="Zhou J."/>
            <person name="Xu C."/>
            <person name="Bowers J.E."/>
            <person name="Van der Hulst R."/>
            <person name="Ayyampalayam S."/>
            <person name="Mercati F."/>
            <person name="Riccardi P."/>
            <person name="McKain M.R."/>
            <person name="Kakrana A."/>
            <person name="Tang H."/>
            <person name="Ray J."/>
            <person name="Groenendijk J."/>
            <person name="Arikit S."/>
            <person name="Mathioni S.M."/>
            <person name="Nakano M."/>
            <person name="Shan H."/>
            <person name="Telgmann-Rauber A."/>
            <person name="Kanno A."/>
            <person name="Yue Z."/>
            <person name="Chen H."/>
            <person name="Li W."/>
            <person name="Chen Y."/>
            <person name="Xu X."/>
            <person name="Zhang Y."/>
            <person name="Luo S."/>
            <person name="Chen H."/>
            <person name="Gao J."/>
            <person name="Mao Z."/>
            <person name="Pires J.C."/>
            <person name="Luo M."/>
            <person name="Kudrna D."/>
            <person name="Wing R.A."/>
            <person name="Meyers B.C."/>
            <person name="Yi K."/>
            <person name="Kong H."/>
            <person name="Lavrijsen P."/>
            <person name="Sunseri F."/>
            <person name="Falavigna A."/>
            <person name="Ye Y."/>
            <person name="Leebens-Mack J.H."/>
            <person name="Chen G."/>
        </authorList>
    </citation>
    <scope>NUCLEOTIDE SEQUENCE [LARGE SCALE GENOMIC DNA]</scope>
    <source>
        <strain evidence="10">cv. DH0086</strain>
    </source>
</reference>
<name>A0A5P1F732_ASPOF</name>
<evidence type="ECO:0000256" key="6">
    <source>
        <dbReference type="ARBA" id="ARBA00023136"/>
    </source>
</evidence>
<comment type="subcellular location">
    <subcellularLocation>
        <location evidence="1">Plastid</location>
        <location evidence="1">Chloroplast inner membrane</location>
        <topology evidence="1">Multi-pass membrane protein</topology>
    </subcellularLocation>
</comment>
<dbReference type="AlphaFoldDB" id="A0A5P1F732"/>
<keyword evidence="4" id="KW-0934">Plastid</keyword>
<evidence type="ECO:0000256" key="1">
    <source>
        <dbReference type="ARBA" id="ARBA00004478"/>
    </source>
</evidence>
<evidence type="ECO:0008006" key="11">
    <source>
        <dbReference type="Google" id="ProtNLM"/>
    </source>
</evidence>
<feature type="region of interest" description="Disordered" evidence="7">
    <location>
        <begin position="120"/>
        <end position="146"/>
    </location>
</feature>
<dbReference type="Pfam" id="PF00939">
    <property type="entry name" value="Na_sulph_symp"/>
    <property type="match status" value="1"/>
</dbReference>
<dbReference type="GO" id="GO:0009706">
    <property type="term" value="C:chloroplast inner membrane"/>
    <property type="evidence" value="ECO:0007669"/>
    <property type="project" value="UniProtKB-SubCell"/>
</dbReference>
<evidence type="ECO:0000256" key="5">
    <source>
        <dbReference type="ARBA" id="ARBA00022989"/>
    </source>
</evidence>
<accession>A0A5P1F732</accession>
<feature type="transmembrane region" description="Helical" evidence="8">
    <location>
        <begin position="194"/>
        <end position="217"/>
    </location>
</feature>
<evidence type="ECO:0000256" key="3">
    <source>
        <dbReference type="ARBA" id="ARBA00022692"/>
    </source>
</evidence>
<proteinExistence type="inferred from homology"/>
<evidence type="ECO:0000313" key="10">
    <source>
        <dbReference type="Proteomes" id="UP000243459"/>
    </source>
</evidence>
<evidence type="ECO:0000256" key="8">
    <source>
        <dbReference type="SAM" id="Phobius"/>
    </source>
</evidence>
<keyword evidence="3 8" id="KW-0812">Transmembrane</keyword>
<feature type="region of interest" description="Disordered" evidence="7">
    <location>
        <begin position="1"/>
        <end position="74"/>
    </location>
</feature>
<gene>
    <name evidence="9" type="ORF">A4U43_C03F3690</name>
</gene>
<feature type="transmembrane region" description="Helical" evidence="8">
    <location>
        <begin position="303"/>
        <end position="327"/>
    </location>
</feature>
<evidence type="ECO:0000256" key="7">
    <source>
        <dbReference type="SAM" id="MobiDB-lite"/>
    </source>
</evidence>
<evidence type="ECO:0000313" key="9">
    <source>
        <dbReference type="EMBL" id="ONK74186.1"/>
    </source>
</evidence>
<evidence type="ECO:0000256" key="2">
    <source>
        <dbReference type="ARBA" id="ARBA00007349"/>
    </source>
</evidence>
<feature type="compositionally biased region" description="Basic residues" evidence="7">
    <location>
        <begin position="121"/>
        <end position="142"/>
    </location>
</feature>
<keyword evidence="4" id="KW-1001">Plastid inner membrane</keyword>
<feature type="compositionally biased region" description="Pro residues" evidence="7">
    <location>
        <begin position="8"/>
        <end position="29"/>
    </location>
</feature>
<feature type="compositionally biased region" description="Pro residues" evidence="7">
    <location>
        <begin position="36"/>
        <end position="46"/>
    </location>
</feature>
<dbReference type="NCBIfam" id="TIGR00785">
    <property type="entry name" value="dass"/>
    <property type="match status" value="1"/>
</dbReference>
<dbReference type="InterPro" id="IPR030676">
    <property type="entry name" value="CitT-rel"/>
</dbReference>
<dbReference type="PANTHER" id="PTHR42826">
    <property type="entry name" value="DICARBOXYLATE TRANSPORTER 2.1, CHLOROPLASTIC"/>
    <property type="match status" value="1"/>
</dbReference>
<keyword evidence="10" id="KW-1185">Reference proteome</keyword>
<protein>
    <recommendedName>
        <fullName evidence="11">Dicarboxylate transporter 2.1, chloroplastic</fullName>
    </recommendedName>
</protein>
<comment type="similarity">
    <text evidence="2">Belongs to the SLC13A/DASS transporter (TC 2.A.47) family. DIT1 subfamily.</text>
</comment>
<organism evidence="9 10">
    <name type="scientific">Asparagus officinalis</name>
    <name type="common">Garden asparagus</name>
    <dbReference type="NCBI Taxonomy" id="4686"/>
    <lineage>
        <taxon>Eukaryota</taxon>
        <taxon>Viridiplantae</taxon>
        <taxon>Streptophyta</taxon>
        <taxon>Embryophyta</taxon>
        <taxon>Tracheophyta</taxon>
        <taxon>Spermatophyta</taxon>
        <taxon>Magnoliopsida</taxon>
        <taxon>Liliopsida</taxon>
        <taxon>Asparagales</taxon>
        <taxon>Asparagaceae</taxon>
        <taxon>Asparagoideae</taxon>
        <taxon>Asparagus</taxon>
    </lineage>
</organism>
<dbReference type="EMBL" id="CM007383">
    <property type="protein sequence ID" value="ONK74186.1"/>
    <property type="molecule type" value="Genomic_DNA"/>
</dbReference>